<dbReference type="Pfam" id="PF13391">
    <property type="entry name" value="HNH_2"/>
    <property type="match status" value="1"/>
</dbReference>
<dbReference type="PANTHER" id="PTHR33211:SF107">
    <property type="entry name" value="NON-SPECIFIC SERINE_THREONINE PROTEIN KINASE"/>
    <property type="match status" value="1"/>
</dbReference>
<dbReference type="InterPro" id="IPR003615">
    <property type="entry name" value="HNH_nuc"/>
</dbReference>
<dbReference type="STRING" id="403673.A0A177WIP4"/>
<proteinExistence type="predicted"/>
<evidence type="ECO:0000259" key="2">
    <source>
        <dbReference type="Pfam" id="PF13391"/>
    </source>
</evidence>
<dbReference type="VEuPathDB" id="FungiDB:BDEG_23408"/>
<protein>
    <recommendedName>
        <fullName evidence="2">HNH nuclease domain-containing protein</fullName>
    </recommendedName>
</protein>
<dbReference type="AlphaFoldDB" id="A0A177WIP4"/>
<dbReference type="OrthoDB" id="2153889at2759"/>
<evidence type="ECO:0000313" key="3">
    <source>
        <dbReference type="EMBL" id="OAJ39575.1"/>
    </source>
</evidence>
<feature type="compositionally biased region" description="Low complexity" evidence="1">
    <location>
        <begin position="96"/>
        <end position="108"/>
    </location>
</feature>
<reference evidence="3 4" key="1">
    <citation type="submission" date="2006-10" db="EMBL/GenBank/DDBJ databases">
        <title>The Genome Sequence of Batrachochytrium dendrobatidis JEL423.</title>
        <authorList>
            <consortium name="The Broad Institute Genome Sequencing Platform"/>
            <person name="Birren B."/>
            <person name="Lander E."/>
            <person name="Galagan J."/>
            <person name="Cuomo C."/>
            <person name="Devon K."/>
            <person name="Jaffe D."/>
            <person name="Butler J."/>
            <person name="Alvarez P."/>
            <person name="Gnerre S."/>
            <person name="Grabherr M."/>
            <person name="Kleber M."/>
            <person name="Mauceli E."/>
            <person name="Brockman W."/>
            <person name="Young S."/>
            <person name="LaButti K."/>
            <person name="Sykes S."/>
            <person name="DeCaprio D."/>
            <person name="Crawford M."/>
            <person name="Koehrsen M."/>
            <person name="Engels R."/>
            <person name="Montgomery P."/>
            <person name="Pearson M."/>
            <person name="Howarth C."/>
            <person name="Larson L."/>
            <person name="White J."/>
            <person name="O'Leary S."/>
            <person name="Kodira C."/>
            <person name="Zeng Q."/>
            <person name="Yandava C."/>
            <person name="Alvarado L."/>
            <person name="Longcore J."/>
            <person name="James T."/>
        </authorList>
    </citation>
    <scope>NUCLEOTIDE SEQUENCE [LARGE SCALE GENOMIC DNA]</scope>
    <source>
        <strain evidence="3 4">JEL423</strain>
    </source>
</reference>
<gene>
    <name evidence="3" type="ORF">BDEG_23408</name>
</gene>
<dbReference type="Proteomes" id="UP000077115">
    <property type="component" value="Unassembled WGS sequence"/>
</dbReference>
<organism evidence="3 4">
    <name type="scientific">Batrachochytrium dendrobatidis (strain JEL423)</name>
    <dbReference type="NCBI Taxonomy" id="403673"/>
    <lineage>
        <taxon>Eukaryota</taxon>
        <taxon>Fungi</taxon>
        <taxon>Fungi incertae sedis</taxon>
        <taxon>Chytridiomycota</taxon>
        <taxon>Chytridiomycota incertae sedis</taxon>
        <taxon>Chytridiomycetes</taxon>
        <taxon>Rhizophydiales</taxon>
        <taxon>Rhizophydiales incertae sedis</taxon>
        <taxon>Batrachochytrium</taxon>
    </lineage>
</organism>
<reference evidence="3 4" key="2">
    <citation type="submission" date="2016-05" db="EMBL/GenBank/DDBJ databases">
        <title>Lineage-specific infection strategies underlie the spectrum of fungal disease in amphibians.</title>
        <authorList>
            <person name="Cuomo C.A."/>
            <person name="Farrer R.A."/>
            <person name="James T."/>
            <person name="Longcore J."/>
            <person name="Birren B."/>
        </authorList>
    </citation>
    <scope>NUCLEOTIDE SEQUENCE [LARGE SCALE GENOMIC DNA]</scope>
    <source>
        <strain evidence="3 4">JEL423</strain>
    </source>
</reference>
<evidence type="ECO:0000313" key="4">
    <source>
        <dbReference type="Proteomes" id="UP000077115"/>
    </source>
</evidence>
<sequence>MENIPFYIQYLHNQPVKVETHYIGELERRRPLTDVGGLVAAYKTATTPLLDGISLAHLTIHSAVDGPAIAGNVLLASIQNHIGSYEHPLIIKSKSDASSSLSGVGPSRSYRRFGQTETAGAAEKNVSFESRVLESLDSLQAATTKNSRSLEPLVQDFVKKFYYTNDTRTKVSRSSVFKNSLLKYYYGIEEKVSHVKCMISNAPLPSTVVIAGHLFKSCWAASCQDHLDFEDIDNPRNGLLMFKPFEFAFDNSHICFLYDSKTDQFKLKILNPLLKPMTIKEYIKSEKEINENSLLKSRDAWISELNQQQAIDMDAAITAVDNLMASMSQIFALNKGWIKKEEVKSPSMFTELEENNKERILEWMSSLSQDKLLPTSAIDD</sequence>
<evidence type="ECO:0000256" key="1">
    <source>
        <dbReference type="SAM" id="MobiDB-lite"/>
    </source>
</evidence>
<name>A0A177WIP4_BATDL</name>
<feature type="domain" description="HNH nuclease" evidence="2">
    <location>
        <begin position="197"/>
        <end position="256"/>
    </location>
</feature>
<accession>A0A177WIP4</accession>
<dbReference type="PANTHER" id="PTHR33211">
    <property type="entry name" value="EXPRESSED PROTEIN"/>
    <property type="match status" value="1"/>
</dbReference>
<dbReference type="EMBL" id="DS022303">
    <property type="protein sequence ID" value="OAJ39575.1"/>
    <property type="molecule type" value="Genomic_DNA"/>
</dbReference>
<feature type="region of interest" description="Disordered" evidence="1">
    <location>
        <begin position="96"/>
        <end position="116"/>
    </location>
</feature>